<feature type="transmembrane region" description="Helical" evidence="7">
    <location>
        <begin position="471"/>
        <end position="490"/>
    </location>
</feature>
<dbReference type="PANTHER" id="PTHR23504:SF3">
    <property type="entry name" value="MAJOR FACILITATOR SUPERFAMILY (MFS) PROFILE DOMAIN-CONTAINING PROTEIN"/>
    <property type="match status" value="1"/>
</dbReference>
<evidence type="ECO:0000313" key="9">
    <source>
        <dbReference type="EMBL" id="KAF2230681.1"/>
    </source>
</evidence>
<comment type="subcellular location">
    <subcellularLocation>
        <location evidence="1">Membrane</location>
        <topology evidence="1">Multi-pass membrane protein</topology>
    </subcellularLocation>
</comment>
<dbReference type="InterPro" id="IPR001958">
    <property type="entry name" value="Tet-R_TetA/multi-R_MdtG-like"/>
</dbReference>
<feature type="compositionally biased region" description="Basic and acidic residues" evidence="6">
    <location>
        <begin position="1"/>
        <end position="10"/>
    </location>
</feature>
<evidence type="ECO:0000256" key="4">
    <source>
        <dbReference type="ARBA" id="ARBA00022989"/>
    </source>
</evidence>
<protein>
    <submittedName>
        <fullName evidence="9">MFS general substrate transporter</fullName>
    </submittedName>
</protein>
<keyword evidence="2" id="KW-0813">Transport</keyword>
<dbReference type="Proteomes" id="UP000800092">
    <property type="component" value="Unassembled WGS sequence"/>
</dbReference>
<feature type="transmembrane region" description="Helical" evidence="7">
    <location>
        <begin position="395"/>
        <end position="416"/>
    </location>
</feature>
<dbReference type="GO" id="GO:0016020">
    <property type="term" value="C:membrane"/>
    <property type="evidence" value="ECO:0007669"/>
    <property type="project" value="UniProtKB-SubCell"/>
</dbReference>
<dbReference type="Pfam" id="PF07690">
    <property type="entry name" value="MFS_1"/>
    <property type="match status" value="1"/>
</dbReference>
<feature type="transmembrane region" description="Helical" evidence="7">
    <location>
        <begin position="367"/>
        <end position="389"/>
    </location>
</feature>
<dbReference type="Gene3D" id="1.20.1250.20">
    <property type="entry name" value="MFS general substrate transporter like domains"/>
    <property type="match status" value="1"/>
</dbReference>
<reference evidence="9" key="1">
    <citation type="journal article" date="2020" name="Stud. Mycol.">
        <title>101 Dothideomycetes genomes: a test case for predicting lifestyles and emergence of pathogens.</title>
        <authorList>
            <person name="Haridas S."/>
            <person name="Albert R."/>
            <person name="Binder M."/>
            <person name="Bloem J."/>
            <person name="Labutti K."/>
            <person name="Salamov A."/>
            <person name="Andreopoulos B."/>
            <person name="Baker S."/>
            <person name="Barry K."/>
            <person name="Bills G."/>
            <person name="Bluhm B."/>
            <person name="Cannon C."/>
            <person name="Castanera R."/>
            <person name="Culley D."/>
            <person name="Daum C."/>
            <person name="Ezra D."/>
            <person name="Gonzalez J."/>
            <person name="Henrissat B."/>
            <person name="Kuo A."/>
            <person name="Liang C."/>
            <person name="Lipzen A."/>
            <person name="Lutzoni F."/>
            <person name="Magnuson J."/>
            <person name="Mondo S."/>
            <person name="Nolan M."/>
            <person name="Ohm R."/>
            <person name="Pangilinan J."/>
            <person name="Park H.-J."/>
            <person name="Ramirez L."/>
            <person name="Alfaro M."/>
            <person name="Sun H."/>
            <person name="Tritt A."/>
            <person name="Yoshinaga Y."/>
            <person name="Zwiers L.-H."/>
            <person name="Turgeon B."/>
            <person name="Goodwin S."/>
            <person name="Spatafora J."/>
            <person name="Crous P."/>
            <person name="Grigoriev I."/>
        </authorList>
    </citation>
    <scope>NUCLEOTIDE SEQUENCE</scope>
    <source>
        <strain evidence="9">Tuck. ex Michener</strain>
    </source>
</reference>
<dbReference type="SUPFAM" id="SSF103473">
    <property type="entry name" value="MFS general substrate transporter"/>
    <property type="match status" value="1"/>
</dbReference>
<evidence type="ECO:0000256" key="3">
    <source>
        <dbReference type="ARBA" id="ARBA00022692"/>
    </source>
</evidence>
<dbReference type="InterPro" id="IPR036259">
    <property type="entry name" value="MFS_trans_sf"/>
</dbReference>
<keyword evidence="3 7" id="KW-0812">Transmembrane</keyword>
<organism evidence="9 10">
    <name type="scientific">Viridothelium virens</name>
    <name type="common">Speckled blister lichen</name>
    <name type="synonym">Trypethelium virens</name>
    <dbReference type="NCBI Taxonomy" id="1048519"/>
    <lineage>
        <taxon>Eukaryota</taxon>
        <taxon>Fungi</taxon>
        <taxon>Dikarya</taxon>
        <taxon>Ascomycota</taxon>
        <taxon>Pezizomycotina</taxon>
        <taxon>Dothideomycetes</taxon>
        <taxon>Dothideomycetes incertae sedis</taxon>
        <taxon>Trypetheliales</taxon>
        <taxon>Trypetheliaceae</taxon>
        <taxon>Viridothelium</taxon>
    </lineage>
</organism>
<keyword evidence="5 7" id="KW-0472">Membrane</keyword>
<evidence type="ECO:0000259" key="8">
    <source>
        <dbReference type="PROSITE" id="PS50850"/>
    </source>
</evidence>
<feature type="domain" description="Major facilitator superfamily (MFS) profile" evidence="8">
    <location>
        <begin position="72"/>
        <end position="494"/>
    </location>
</feature>
<evidence type="ECO:0000313" key="10">
    <source>
        <dbReference type="Proteomes" id="UP000800092"/>
    </source>
</evidence>
<evidence type="ECO:0000256" key="7">
    <source>
        <dbReference type="SAM" id="Phobius"/>
    </source>
</evidence>
<feature type="transmembrane region" description="Helical" evidence="7">
    <location>
        <begin position="335"/>
        <end position="355"/>
    </location>
</feature>
<feature type="transmembrane region" description="Helical" evidence="7">
    <location>
        <begin position="437"/>
        <end position="459"/>
    </location>
</feature>
<dbReference type="InterPro" id="IPR020846">
    <property type="entry name" value="MFS_dom"/>
</dbReference>
<feature type="transmembrane region" description="Helical" evidence="7">
    <location>
        <begin position="73"/>
        <end position="94"/>
    </location>
</feature>
<dbReference type="AlphaFoldDB" id="A0A6A6GYL3"/>
<dbReference type="OrthoDB" id="419616at2759"/>
<dbReference type="PANTHER" id="PTHR23504">
    <property type="entry name" value="MAJOR FACILITATOR SUPERFAMILY DOMAIN-CONTAINING PROTEIN 10"/>
    <property type="match status" value="1"/>
</dbReference>
<name>A0A6A6GYL3_VIRVR</name>
<accession>A0A6A6GYL3</accession>
<keyword evidence="4 7" id="KW-1133">Transmembrane helix</keyword>
<dbReference type="CDD" id="cd17330">
    <property type="entry name" value="MFS_SLC46_TetA_like"/>
    <property type="match status" value="1"/>
</dbReference>
<sequence length="506" mass="54906">MPDSPTDGKRSPSALDETTPLLAVSGAGPTLQPNEEVGVDTNGHLPGIAEQNGNQASSQHKHEEDKPLPTSQIFLLCYARLVEPAAFFCIFPFVNQMIRDTGDIDERDVGFYSGLIESMFSFTQMLVMVFWGKAADKFGRKPVLCYSLFGVTIATAIFGLSQTIWQMILFRCIAGFFAGTVVTVRTMITENSTAKTQARAFSFFSFSGNLGIFFGPLIGGGLARPAKEYPSVFGSIQFFKEYPYALPTFVTGAISLSAAIVSTLFIRETLGAKEDPNAKKESPMSTWEILKYPGVGVVLYIFGHQSLLGLAYTAIIPVFWFEPVYLGGFGFSPRWISIFLALAGFSQSLWLLLVFPPLQHRFGTGGVLRACSIAWPFFMLVYPICNLLLKHDLMVAFWIVAITSLMLGSGVAMSYTATQLAINDISPSPATLGTLNALALALASGIRAVTPAAFSSLYATGVKYQILGGEFIWVIVIIIAIALAIGVRFLPAKAEGKIMKNDDEPS</sequence>
<gene>
    <name evidence="9" type="ORF">EV356DRAFT_508290</name>
</gene>
<proteinExistence type="predicted"/>
<dbReference type="PROSITE" id="PS50850">
    <property type="entry name" value="MFS"/>
    <property type="match status" value="1"/>
</dbReference>
<feature type="transmembrane region" description="Helical" evidence="7">
    <location>
        <begin position="200"/>
        <end position="222"/>
    </location>
</feature>
<feature type="region of interest" description="Disordered" evidence="6">
    <location>
        <begin position="1"/>
        <end position="66"/>
    </location>
</feature>
<feature type="transmembrane region" description="Helical" evidence="7">
    <location>
        <begin position="109"/>
        <end position="131"/>
    </location>
</feature>
<keyword evidence="10" id="KW-1185">Reference proteome</keyword>
<feature type="transmembrane region" description="Helical" evidence="7">
    <location>
        <begin position="143"/>
        <end position="162"/>
    </location>
</feature>
<evidence type="ECO:0000256" key="6">
    <source>
        <dbReference type="SAM" id="MobiDB-lite"/>
    </source>
</evidence>
<feature type="transmembrane region" description="Helical" evidence="7">
    <location>
        <begin position="168"/>
        <end position="188"/>
    </location>
</feature>
<dbReference type="PRINTS" id="PR01035">
    <property type="entry name" value="TCRTETA"/>
</dbReference>
<dbReference type="EMBL" id="ML991837">
    <property type="protein sequence ID" value="KAF2230681.1"/>
    <property type="molecule type" value="Genomic_DNA"/>
</dbReference>
<feature type="transmembrane region" description="Helical" evidence="7">
    <location>
        <begin position="242"/>
        <end position="266"/>
    </location>
</feature>
<dbReference type="GO" id="GO:0022857">
    <property type="term" value="F:transmembrane transporter activity"/>
    <property type="evidence" value="ECO:0007669"/>
    <property type="project" value="InterPro"/>
</dbReference>
<evidence type="ECO:0000256" key="1">
    <source>
        <dbReference type="ARBA" id="ARBA00004141"/>
    </source>
</evidence>
<dbReference type="InterPro" id="IPR011701">
    <property type="entry name" value="MFS"/>
</dbReference>
<evidence type="ECO:0000256" key="5">
    <source>
        <dbReference type="ARBA" id="ARBA00023136"/>
    </source>
</evidence>
<feature type="transmembrane region" description="Helical" evidence="7">
    <location>
        <begin position="289"/>
        <end position="315"/>
    </location>
</feature>
<evidence type="ECO:0000256" key="2">
    <source>
        <dbReference type="ARBA" id="ARBA00022448"/>
    </source>
</evidence>